<feature type="transmembrane region" description="Helical" evidence="6">
    <location>
        <begin position="139"/>
        <end position="157"/>
    </location>
</feature>
<gene>
    <name evidence="8" type="ORF">An08g09720</name>
</gene>
<dbReference type="InterPro" id="IPR049326">
    <property type="entry name" value="Rhodopsin_dom_fungi"/>
</dbReference>
<comment type="subcellular location">
    <subcellularLocation>
        <location evidence="1">Membrane</location>
        <topology evidence="1">Multi-pass membrane protein</topology>
    </subcellularLocation>
</comment>
<accession>A0AAJ8E3M7</accession>
<feature type="transmembrane region" description="Helical" evidence="6">
    <location>
        <begin position="211"/>
        <end position="232"/>
    </location>
</feature>
<dbReference type="RefSeq" id="XP_059606230.1">
    <property type="nucleotide sequence ID" value="XM_059749325.1"/>
</dbReference>
<dbReference type="Pfam" id="PF20684">
    <property type="entry name" value="Fung_rhodopsin"/>
    <property type="match status" value="1"/>
</dbReference>
<feature type="transmembrane region" description="Helical" evidence="6">
    <location>
        <begin position="325"/>
        <end position="347"/>
    </location>
</feature>
<reference evidence="8" key="1">
    <citation type="submission" date="2025-02" db="EMBL/GenBank/DDBJ databases">
        <authorList>
            <consortium name="NCBI Genome Project"/>
        </authorList>
    </citation>
    <scope>NUCLEOTIDE SEQUENCE</scope>
</reference>
<evidence type="ECO:0000256" key="3">
    <source>
        <dbReference type="ARBA" id="ARBA00022989"/>
    </source>
</evidence>
<dbReference type="PANTHER" id="PTHR33048:SF55">
    <property type="entry name" value="INTEGRAL MEMBRANE PROTEIN"/>
    <property type="match status" value="1"/>
</dbReference>
<feature type="domain" description="Rhodopsin" evidence="7">
    <location>
        <begin position="122"/>
        <end position="354"/>
    </location>
</feature>
<evidence type="ECO:0000256" key="4">
    <source>
        <dbReference type="ARBA" id="ARBA00023136"/>
    </source>
</evidence>
<name>A0AAJ8E3M7_ASPNG</name>
<dbReference type="GeneID" id="4983290"/>
<evidence type="ECO:0000256" key="2">
    <source>
        <dbReference type="ARBA" id="ARBA00022692"/>
    </source>
</evidence>
<evidence type="ECO:0000256" key="5">
    <source>
        <dbReference type="ARBA" id="ARBA00038359"/>
    </source>
</evidence>
<feature type="transmembrane region" description="Helical" evidence="6">
    <location>
        <begin position="177"/>
        <end position="199"/>
    </location>
</feature>
<keyword evidence="3 6" id="KW-1133">Transmembrane helix</keyword>
<comment type="similarity">
    <text evidence="5">Belongs to the SAT4 family.</text>
</comment>
<keyword evidence="2 6" id="KW-0812">Transmembrane</keyword>
<evidence type="ECO:0000256" key="1">
    <source>
        <dbReference type="ARBA" id="ARBA00004141"/>
    </source>
</evidence>
<dbReference type="KEGG" id="ang:An08g09720"/>
<proteinExistence type="inferred from homology"/>
<evidence type="ECO:0000313" key="8">
    <source>
        <dbReference type="RefSeq" id="XP_059606230.1"/>
    </source>
</evidence>
<evidence type="ECO:0000256" key="6">
    <source>
        <dbReference type="SAM" id="Phobius"/>
    </source>
</evidence>
<evidence type="ECO:0000259" key="7">
    <source>
        <dbReference type="Pfam" id="PF20684"/>
    </source>
</evidence>
<dbReference type="AlphaFoldDB" id="A0AAJ8E3M7"/>
<reference evidence="8" key="2">
    <citation type="submission" date="2025-08" db="UniProtKB">
        <authorList>
            <consortium name="RefSeq"/>
        </authorList>
    </citation>
    <scope>IDENTIFICATION</scope>
</reference>
<organism evidence="8">
    <name type="scientific">Aspergillus niger</name>
    <dbReference type="NCBI Taxonomy" id="5061"/>
    <lineage>
        <taxon>Eukaryota</taxon>
        <taxon>Fungi</taxon>
        <taxon>Dikarya</taxon>
        <taxon>Ascomycota</taxon>
        <taxon>Pezizomycotina</taxon>
        <taxon>Eurotiomycetes</taxon>
        <taxon>Eurotiomycetidae</taxon>
        <taxon>Eurotiales</taxon>
        <taxon>Aspergillaceae</taxon>
        <taxon>Aspergillus</taxon>
        <taxon>Aspergillus subgen. Circumdati</taxon>
    </lineage>
</organism>
<feature type="transmembrane region" description="Helical" evidence="6">
    <location>
        <begin position="288"/>
        <end position="313"/>
    </location>
</feature>
<dbReference type="GO" id="GO:0016020">
    <property type="term" value="C:membrane"/>
    <property type="evidence" value="ECO:0007669"/>
    <property type="project" value="UniProtKB-SubCell"/>
</dbReference>
<dbReference type="PANTHER" id="PTHR33048">
    <property type="entry name" value="PTH11-LIKE INTEGRAL MEMBRANE PROTEIN (AFU_ORTHOLOGUE AFUA_5G11245)"/>
    <property type="match status" value="1"/>
</dbReference>
<keyword evidence="4 6" id="KW-0472">Membrane</keyword>
<protein>
    <recommendedName>
        <fullName evidence="7">Rhodopsin domain-containing protein</fullName>
    </recommendedName>
</protein>
<feature type="transmembrane region" description="Helical" evidence="6">
    <location>
        <begin position="252"/>
        <end position="276"/>
    </location>
</feature>
<sequence length="415" mass="44894">MVNCALSLGAKATGFRLSRSQSAAGTVSDHPANPWIGKDPAKPFSRTLQSRTYLSSLSDGTFSLILVLSSGPSCPFFDRVQFVPKNKASSSAHSEPICAGLYGLTMQQSFPARSEATAIVALRFVSRAVIVKRLGIDDWTMMLATITAILNVAIAGLGKHDGTLSKVDELPAAKIRYITHIIYTPITGLIKTSICLLYLRLFPNLRKITLGTIAFIAAMSIAIILATIFQCWPVDAVYNPQKYDHYTCFASIPFWYATAALSLVTDLWILGLPIRTILGLQIGSMKRVVVIGLLSLGTLPCSACIASIVRMVYIIKLYESNDPSWSTFGVSVSSGIEVAVAIIAASLPSTKPVMDLIFPRLFSTSADKSHTTSAQVYHNRTSARGHRQHDDISLVHLTMECDSGKDDSTTGLSRA</sequence>
<dbReference type="InterPro" id="IPR052337">
    <property type="entry name" value="SAT4-like"/>
</dbReference>